<evidence type="ECO:0000313" key="2">
    <source>
        <dbReference type="Proteomes" id="UP001368500"/>
    </source>
</evidence>
<gene>
    <name evidence="1" type="ORF">AACH11_16645</name>
</gene>
<reference evidence="1 2" key="1">
    <citation type="submission" date="2024-04" db="EMBL/GenBank/DDBJ databases">
        <title>Novel species of the genus Ideonella isolated from streams.</title>
        <authorList>
            <person name="Lu H."/>
        </authorList>
    </citation>
    <scope>NUCLEOTIDE SEQUENCE [LARGE SCALE GENOMIC DNA]</scope>
    <source>
        <strain evidence="1 2">BYS139W</strain>
    </source>
</reference>
<accession>A0ABU9BCE3</accession>
<sequence length="99" mass="10597">MRTASDTPAAPTAGLITAPHFFEPGRRDRHAFTPGDDFYEALIDSHRTLDDAQSALLNARLLLLLANHIGDLAVLREALRAARLPEATPSTAIPTGDPA</sequence>
<dbReference type="RefSeq" id="WP_341375375.1">
    <property type="nucleotide sequence ID" value="NZ_JBBUTF010000015.1"/>
</dbReference>
<dbReference type="Proteomes" id="UP001368500">
    <property type="component" value="Unassembled WGS sequence"/>
</dbReference>
<dbReference type="Pfam" id="PF10932">
    <property type="entry name" value="DUF2783"/>
    <property type="match status" value="1"/>
</dbReference>
<proteinExistence type="predicted"/>
<dbReference type="InterPro" id="IPR021233">
    <property type="entry name" value="DUF2783"/>
</dbReference>
<protein>
    <submittedName>
        <fullName evidence="1">DUF2783 domain-containing protein</fullName>
    </submittedName>
</protein>
<comment type="caution">
    <text evidence="1">The sequence shown here is derived from an EMBL/GenBank/DDBJ whole genome shotgun (WGS) entry which is preliminary data.</text>
</comment>
<keyword evidence="2" id="KW-1185">Reference proteome</keyword>
<dbReference type="EMBL" id="JBBUTF010000015">
    <property type="protein sequence ID" value="MEK8027594.1"/>
    <property type="molecule type" value="Genomic_DNA"/>
</dbReference>
<organism evidence="1 2">
    <name type="scientific">Pseudaquabacterium rugosum</name>
    <dbReference type="NCBI Taxonomy" id="2984194"/>
    <lineage>
        <taxon>Bacteria</taxon>
        <taxon>Pseudomonadati</taxon>
        <taxon>Pseudomonadota</taxon>
        <taxon>Betaproteobacteria</taxon>
        <taxon>Burkholderiales</taxon>
        <taxon>Sphaerotilaceae</taxon>
        <taxon>Pseudaquabacterium</taxon>
    </lineage>
</organism>
<name>A0ABU9BCE3_9BURK</name>
<evidence type="ECO:0000313" key="1">
    <source>
        <dbReference type="EMBL" id="MEK8027594.1"/>
    </source>
</evidence>